<keyword evidence="1" id="KW-0472">Membrane</keyword>
<reference evidence="2" key="1">
    <citation type="journal article" date="2016" name="Mol. Ecol. Resour.">
        <title>Evaluation of the impact of RNA preservation methods of spiders for de novo transcriptome assembly.</title>
        <authorList>
            <person name="Kono N."/>
            <person name="Nakamura H."/>
            <person name="Ito Y."/>
            <person name="Tomita M."/>
            <person name="Arakawa K."/>
        </authorList>
    </citation>
    <scope>NUCLEOTIDE SEQUENCE</scope>
    <source>
        <tissue evidence="2">Whole body</tissue>
    </source>
</reference>
<proteinExistence type="evidence at transcript level"/>
<keyword evidence="1" id="KW-0812">Transmembrane</keyword>
<sequence length="101" mass="11140">MVDCSSKGGYSVAYCNINDAAIAGAHKKTVVDGAVLGTILGDLILAVNVYVDKQRKNSHSEDFYPAPRLDNAEMTERRTMRGISNRAYSEPVKKLLFILYI</sequence>
<protein>
    <submittedName>
        <fullName evidence="2">Hemicentin-2</fullName>
    </submittedName>
</protein>
<organism evidence="2">
    <name type="scientific">Parasteatoda tepidariorum</name>
    <name type="common">Common house spider</name>
    <name type="synonym">Achaearanea tepidariorum</name>
    <dbReference type="NCBI Taxonomy" id="114398"/>
    <lineage>
        <taxon>Eukaryota</taxon>
        <taxon>Metazoa</taxon>
        <taxon>Ecdysozoa</taxon>
        <taxon>Arthropoda</taxon>
        <taxon>Chelicerata</taxon>
        <taxon>Arachnida</taxon>
        <taxon>Araneae</taxon>
        <taxon>Araneomorphae</taxon>
        <taxon>Entelegynae</taxon>
        <taxon>Araneoidea</taxon>
        <taxon>Theridiidae</taxon>
        <taxon>Parasteatoda</taxon>
    </lineage>
</organism>
<dbReference type="OrthoDB" id="6430273at2759"/>
<keyword evidence="1" id="KW-1133">Transmembrane helix</keyword>
<accession>A0A2L2Z9U4</accession>
<dbReference type="EMBL" id="IAAA01130002">
    <property type="protein sequence ID" value="LAA17146.1"/>
    <property type="molecule type" value="mRNA"/>
</dbReference>
<dbReference type="AlphaFoldDB" id="A0A2L2Z9U4"/>
<name>A0A2L2Z9U4_PARTP</name>
<evidence type="ECO:0000256" key="1">
    <source>
        <dbReference type="SAM" id="Phobius"/>
    </source>
</evidence>
<evidence type="ECO:0000313" key="2">
    <source>
        <dbReference type="EMBL" id="LAA17146.1"/>
    </source>
</evidence>
<feature type="transmembrane region" description="Helical" evidence="1">
    <location>
        <begin position="33"/>
        <end position="51"/>
    </location>
</feature>